<organism evidence="2 3">
    <name type="scientific">Anabarilius grahami</name>
    <name type="common">Kanglang fish</name>
    <name type="synonym">Barilius grahami</name>
    <dbReference type="NCBI Taxonomy" id="495550"/>
    <lineage>
        <taxon>Eukaryota</taxon>
        <taxon>Metazoa</taxon>
        <taxon>Chordata</taxon>
        <taxon>Craniata</taxon>
        <taxon>Vertebrata</taxon>
        <taxon>Euteleostomi</taxon>
        <taxon>Actinopterygii</taxon>
        <taxon>Neopterygii</taxon>
        <taxon>Teleostei</taxon>
        <taxon>Ostariophysi</taxon>
        <taxon>Cypriniformes</taxon>
        <taxon>Xenocyprididae</taxon>
        <taxon>Xenocypridinae</taxon>
        <taxon>Xenocypridinae incertae sedis</taxon>
        <taxon>Anabarilius</taxon>
    </lineage>
</organism>
<proteinExistence type="predicted"/>
<evidence type="ECO:0000313" key="2">
    <source>
        <dbReference type="EMBL" id="ROI93615.1"/>
    </source>
</evidence>
<gene>
    <name evidence="2" type="ORF">DPX16_3285</name>
</gene>
<keyword evidence="3" id="KW-1185">Reference proteome</keyword>
<protein>
    <recommendedName>
        <fullName evidence="1">Integrase core domain-containing protein</fullName>
    </recommendedName>
</protein>
<sequence length="132" mass="15343">MTRNVKSFKRRASVQWRIVIHRAIDGFSRLVTFLEASNINKSSTVMEKFVEAVEQYGVPRWREQCCLPFSWRFFKAQNLTGIQGVFDADEQPAQMDAELPHSSQVPAFNWPYSIEVPLTEYALDNDRLSELK</sequence>
<dbReference type="InterPro" id="IPR058913">
    <property type="entry name" value="Integrase_dom_put"/>
</dbReference>
<evidence type="ECO:0000259" key="1">
    <source>
        <dbReference type="Pfam" id="PF24764"/>
    </source>
</evidence>
<dbReference type="AlphaFoldDB" id="A0A3N0XPK7"/>
<dbReference type="OrthoDB" id="6144498at2759"/>
<comment type="caution">
    <text evidence="2">The sequence shown here is derived from an EMBL/GenBank/DDBJ whole genome shotgun (WGS) entry which is preliminary data.</text>
</comment>
<dbReference type="Pfam" id="PF24764">
    <property type="entry name" value="rva_4"/>
    <property type="match status" value="1"/>
</dbReference>
<dbReference type="Proteomes" id="UP000281406">
    <property type="component" value="Unassembled WGS sequence"/>
</dbReference>
<evidence type="ECO:0000313" key="3">
    <source>
        <dbReference type="Proteomes" id="UP000281406"/>
    </source>
</evidence>
<feature type="domain" description="Integrase core" evidence="1">
    <location>
        <begin position="14"/>
        <end position="59"/>
    </location>
</feature>
<dbReference type="EMBL" id="RJVU01066360">
    <property type="protein sequence ID" value="ROI93615.1"/>
    <property type="molecule type" value="Genomic_DNA"/>
</dbReference>
<reference evidence="2 3" key="1">
    <citation type="submission" date="2018-10" db="EMBL/GenBank/DDBJ databases">
        <title>Genome assembly for a Yunnan-Guizhou Plateau 3E fish, Anabarilius grahami (Regan), and its evolutionary and genetic applications.</title>
        <authorList>
            <person name="Jiang W."/>
        </authorList>
    </citation>
    <scope>NUCLEOTIDE SEQUENCE [LARGE SCALE GENOMIC DNA]</scope>
    <source>
        <strain evidence="2">AG-KIZ</strain>
        <tissue evidence="2">Muscle</tissue>
    </source>
</reference>
<name>A0A3N0XPK7_ANAGA</name>
<accession>A0A3N0XPK7</accession>